<evidence type="ECO:0000313" key="2">
    <source>
        <dbReference type="Proteomes" id="UP000442990"/>
    </source>
</evidence>
<accession>A0A7J5D8F5</accession>
<dbReference type="RefSeq" id="WP_151472575.1">
    <property type="nucleotide sequence ID" value="NZ_WBKG01000030.1"/>
</dbReference>
<dbReference type="AlphaFoldDB" id="A0A7J5D8F5"/>
<name>A0A7J5D8F5_9ACTN</name>
<keyword evidence="2" id="KW-1185">Reference proteome</keyword>
<dbReference type="Proteomes" id="UP000442990">
    <property type="component" value="Unassembled WGS sequence"/>
</dbReference>
<organism evidence="1 2">
    <name type="scientific">Streptomyces triticiradicis</name>
    <dbReference type="NCBI Taxonomy" id="2651189"/>
    <lineage>
        <taxon>Bacteria</taxon>
        <taxon>Bacillati</taxon>
        <taxon>Actinomycetota</taxon>
        <taxon>Actinomycetes</taxon>
        <taxon>Kitasatosporales</taxon>
        <taxon>Streptomycetaceae</taxon>
        <taxon>Streptomyces</taxon>
    </lineage>
</organism>
<sequence length="203" mass="22544">MASDDEAVGRFRFRGADDDPWRGDERHRVMAEALDRYGLWDHLSAELRESERTEVATGCYPLNFELLHERTEFFVDGEEMAEGGVDRFLRELAPALVRYGVVLEVETVRDADDYTVLINGIRCVVLRSGEWEDGDTWALATVRPLAVVNRLLAAAGRSTLRAHTLCTGGNEGILLLMDPRAAEAMRASGLFPEHEVPALAGGE</sequence>
<protein>
    <submittedName>
        <fullName evidence="1">Uncharacterized protein</fullName>
    </submittedName>
</protein>
<evidence type="ECO:0000313" key="1">
    <source>
        <dbReference type="EMBL" id="KAB1982814.1"/>
    </source>
</evidence>
<dbReference type="EMBL" id="WBKG01000030">
    <property type="protein sequence ID" value="KAB1982814.1"/>
    <property type="molecule type" value="Genomic_DNA"/>
</dbReference>
<gene>
    <name evidence="1" type="ORF">F8144_29780</name>
</gene>
<proteinExistence type="predicted"/>
<comment type="caution">
    <text evidence="1">The sequence shown here is derived from an EMBL/GenBank/DDBJ whole genome shotgun (WGS) entry which is preliminary data.</text>
</comment>
<reference evidence="1 2" key="1">
    <citation type="submission" date="2019-09" db="EMBL/GenBank/DDBJ databases">
        <title>Isolation and identification of active actinomycetes.</title>
        <authorList>
            <person name="Yu Z."/>
            <person name="Han C."/>
            <person name="Yu B."/>
        </authorList>
    </citation>
    <scope>NUCLEOTIDE SEQUENCE [LARGE SCALE GENOMIC DNA]</scope>
    <source>
        <strain evidence="1 2">NEAU-H2</strain>
    </source>
</reference>